<evidence type="ECO:0000313" key="3">
    <source>
        <dbReference type="Proteomes" id="UP000053372"/>
    </source>
</evidence>
<feature type="transmembrane region" description="Helical" evidence="1">
    <location>
        <begin position="259"/>
        <end position="277"/>
    </location>
</feature>
<dbReference type="RefSeq" id="WP_058182923.1">
    <property type="nucleotide sequence ID" value="NZ_LMTZ01000001.1"/>
</dbReference>
<dbReference type="PANTHER" id="PTHR20992:SF9">
    <property type="entry name" value="AT15442P-RELATED"/>
    <property type="match status" value="1"/>
</dbReference>
<sequence>MIRNWLSNNLGVSPVRKEQVYTEIYKSVSLKDVSYWIEVLFSAGIATLGLVLNSPAVIIGAMLISPLMGSILANGLSLAAGDVILAWRALIKLILSCGVAISFALFLVWLLPFKEMTPEILARTRPNVLDLVVALFSGAVGSVAICKQPKGVVTSIPGVAIAVALMPPLCVVGYGLGIAASQGFTNGLQVASGGGLLFFTNLVAITFTAMIVFLALNVDSARAKQSIREWRQQDKETIWMRNILENLPASKKLRKIGTLPARFMLILFTIVAIFIPLNQSFRQLKREVARQQEENSINSAVKEIWQENFANLPNGEPRSFIGGMETRPKEQRLFIQIQVFTSKLYTPEEQNSYVKKLARRLNKLPELLTLKLIEIPTASNEVIRSLPQQEPETVEPAVVTIAQLHANFTQEIQTAMSSLRLPPPAEIVNYEVTTTPTTPLKVQVIYLSERDISSDAQLLLADDIKTRLAYPSAMVSMNRISPAVGDISFTRNESQLTQIDIQRLDRVADILQQQSALRLQVTTHRQADEPKEILLARFQTIKEYLESKRQIRAERIAIVNGDTSRFNAVLRLTTKSSNQTFVAQSFDNSDNDL</sequence>
<dbReference type="EMBL" id="LMTZ01000001">
    <property type="protein sequence ID" value="KST70340.1"/>
    <property type="molecule type" value="Genomic_DNA"/>
</dbReference>
<dbReference type="PANTHER" id="PTHR20992">
    <property type="entry name" value="AT15442P-RELATED"/>
    <property type="match status" value="1"/>
</dbReference>
<feature type="transmembrane region" description="Helical" evidence="1">
    <location>
        <begin position="58"/>
        <end position="81"/>
    </location>
</feature>
<keyword evidence="1" id="KW-0812">Transmembrane</keyword>
<keyword evidence="1" id="KW-1133">Transmembrane helix</keyword>
<feature type="transmembrane region" description="Helical" evidence="1">
    <location>
        <begin position="158"/>
        <end position="176"/>
    </location>
</feature>
<feature type="transmembrane region" description="Helical" evidence="1">
    <location>
        <begin position="93"/>
        <end position="113"/>
    </location>
</feature>
<name>A0A0V8A0N6_9CYAN</name>
<dbReference type="OrthoDB" id="9790659at2"/>
<evidence type="ECO:0000256" key="1">
    <source>
        <dbReference type="SAM" id="Phobius"/>
    </source>
</evidence>
<accession>A0A0V8A0N6</accession>
<dbReference type="Pfam" id="PF04087">
    <property type="entry name" value="DUF389"/>
    <property type="match status" value="1"/>
</dbReference>
<dbReference type="Proteomes" id="UP000053372">
    <property type="component" value="Unassembled WGS sequence"/>
</dbReference>
<evidence type="ECO:0000313" key="2">
    <source>
        <dbReference type="EMBL" id="KST70340.1"/>
    </source>
</evidence>
<comment type="caution">
    <text evidence="2">The sequence shown here is derived from an EMBL/GenBank/DDBJ whole genome shotgun (WGS) entry which is preliminary data.</text>
</comment>
<keyword evidence="1" id="KW-0472">Membrane</keyword>
<feature type="transmembrane region" description="Helical" evidence="1">
    <location>
        <begin position="196"/>
        <end position="218"/>
    </location>
</feature>
<dbReference type="AlphaFoldDB" id="A0A0V8A0N6"/>
<dbReference type="NCBIfam" id="TIGR00271">
    <property type="entry name" value="uncharacterized hydrophobic domain"/>
    <property type="match status" value="1"/>
</dbReference>
<proteinExistence type="predicted"/>
<dbReference type="InterPro" id="IPR005240">
    <property type="entry name" value="DUF389"/>
</dbReference>
<gene>
    <name evidence="2" type="ORF">BC008_44895</name>
</gene>
<protein>
    <recommendedName>
        <fullName evidence="4">TIGR00341 family protein</fullName>
    </recommendedName>
</protein>
<feature type="transmembrane region" description="Helical" evidence="1">
    <location>
        <begin position="128"/>
        <end position="146"/>
    </location>
</feature>
<feature type="transmembrane region" description="Helical" evidence="1">
    <location>
        <begin position="33"/>
        <end position="52"/>
    </location>
</feature>
<reference evidence="2 3" key="1">
    <citation type="journal article" date="2015" name="Genome Announc.">
        <title>Draft Genome of the Euendolithic (true boring) Cyanobacterium Mastigocoleus testarum strain BC008.</title>
        <authorList>
            <person name="Guida B.S."/>
            <person name="Garcia-Pichel F."/>
        </authorList>
    </citation>
    <scope>NUCLEOTIDE SEQUENCE [LARGE SCALE GENOMIC DNA]</scope>
    <source>
        <strain evidence="2 3">BC008</strain>
    </source>
</reference>
<organism evidence="2 3">
    <name type="scientific">Mastigocoleus testarum BC008</name>
    <dbReference type="NCBI Taxonomy" id="371196"/>
    <lineage>
        <taxon>Bacteria</taxon>
        <taxon>Bacillati</taxon>
        <taxon>Cyanobacteriota</taxon>
        <taxon>Cyanophyceae</taxon>
        <taxon>Nostocales</taxon>
        <taxon>Hapalosiphonaceae</taxon>
        <taxon>Mastigocoleus</taxon>
    </lineage>
</organism>
<evidence type="ECO:0008006" key="4">
    <source>
        <dbReference type="Google" id="ProtNLM"/>
    </source>
</evidence>
<keyword evidence="3" id="KW-1185">Reference proteome</keyword>